<dbReference type="SUPFAM" id="SSF46894">
    <property type="entry name" value="C-terminal effector domain of the bipartite response regulators"/>
    <property type="match status" value="1"/>
</dbReference>
<dbReference type="Gene3D" id="1.10.10.10">
    <property type="entry name" value="Winged helix-like DNA-binding domain superfamily/Winged helix DNA-binding domain"/>
    <property type="match status" value="1"/>
</dbReference>
<keyword evidence="3" id="KW-1133">Transmembrane helix</keyword>
<organism evidence="5 6">
    <name type="scientific">Vibrio owensii</name>
    <dbReference type="NCBI Taxonomy" id="696485"/>
    <lineage>
        <taxon>Bacteria</taxon>
        <taxon>Pseudomonadati</taxon>
        <taxon>Pseudomonadota</taxon>
        <taxon>Gammaproteobacteria</taxon>
        <taxon>Vibrionales</taxon>
        <taxon>Vibrionaceae</taxon>
        <taxon>Vibrio</taxon>
    </lineage>
</organism>
<name>A0ABM6ZMT4_9VIBR</name>
<evidence type="ECO:0000256" key="3">
    <source>
        <dbReference type="SAM" id="Phobius"/>
    </source>
</evidence>
<feature type="domain" description="OmpR/PhoB-type" evidence="4">
    <location>
        <begin position="8"/>
        <end position="107"/>
    </location>
</feature>
<evidence type="ECO:0000313" key="5">
    <source>
        <dbReference type="EMBL" id="AYO16953.1"/>
    </source>
</evidence>
<feature type="transmembrane region" description="Helical" evidence="3">
    <location>
        <begin position="149"/>
        <end position="170"/>
    </location>
</feature>
<dbReference type="SMART" id="SM00862">
    <property type="entry name" value="Trans_reg_C"/>
    <property type="match status" value="1"/>
</dbReference>
<protein>
    <submittedName>
        <fullName evidence="5">Winged helix family transcriptional regulator</fullName>
    </submittedName>
</protein>
<dbReference type="Proteomes" id="UP000272136">
    <property type="component" value="Chromosome 2"/>
</dbReference>
<reference evidence="5 6" key="1">
    <citation type="submission" date="2018-10" db="EMBL/GenBank/DDBJ databases">
        <title>Whole Genome of Vibrio owensii strain 170502, isolated from Acute Hepatopancreatic Necrosis Disease (AHPND) shrimp.</title>
        <authorList>
            <person name="Yan M."/>
            <person name="Wang X."/>
            <person name="Wang Y."/>
        </authorList>
    </citation>
    <scope>NUCLEOTIDE SEQUENCE [LARGE SCALE GENOMIC DNA]</scope>
    <source>
        <strain evidence="5 6">1700302</strain>
    </source>
</reference>
<dbReference type="InterPro" id="IPR016032">
    <property type="entry name" value="Sig_transdc_resp-reg_C-effctor"/>
</dbReference>
<feature type="DNA-binding region" description="OmpR/PhoB-type" evidence="2">
    <location>
        <begin position="8"/>
        <end position="107"/>
    </location>
</feature>
<evidence type="ECO:0000256" key="2">
    <source>
        <dbReference type="PROSITE-ProRule" id="PRU01091"/>
    </source>
</evidence>
<dbReference type="InterPro" id="IPR001867">
    <property type="entry name" value="OmpR/PhoB-type_DNA-bd"/>
</dbReference>
<evidence type="ECO:0000259" key="4">
    <source>
        <dbReference type="PROSITE" id="PS51755"/>
    </source>
</evidence>
<dbReference type="CDD" id="cd00383">
    <property type="entry name" value="trans_reg_C"/>
    <property type="match status" value="1"/>
</dbReference>
<keyword evidence="6" id="KW-1185">Reference proteome</keyword>
<evidence type="ECO:0000313" key="6">
    <source>
        <dbReference type="Proteomes" id="UP000272136"/>
    </source>
</evidence>
<gene>
    <name evidence="5" type="ORF">D0812_21425</name>
</gene>
<dbReference type="EMBL" id="CP033138">
    <property type="protein sequence ID" value="AYO16953.1"/>
    <property type="molecule type" value="Genomic_DNA"/>
</dbReference>
<keyword evidence="1 2" id="KW-0238">DNA-binding</keyword>
<dbReference type="RefSeq" id="WP_122045139.1">
    <property type="nucleotide sequence ID" value="NZ_CP033138.1"/>
</dbReference>
<dbReference type="Pfam" id="PF00486">
    <property type="entry name" value="Trans_reg_C"/>
    <property type="match status" value="1"/>
</dbReference>
<keyword evidence="3" id="KW-0812">Transmembrane</keyword>
<accession>A0ABM6ZMT4</accession>
<dbReference type="InterPro" id="IPR036388">
    <property type="entry name" value="WH-like_DNA-bd_sf"/>
</dbReference>
<evidence type="ECO:0000256" key="1">
    <source>
        <dbReference type="ARBA" id="ARBA00023125"/>
    </source>
</evidence>
<sequence>MRPQQIDSIEVPIGNCTLKRTESGAELILGNGKSFSITIPESCILDRLCKSPGDVVVKDELILEAWGSAEIIGPNSLPVAITNLRKVLEIDNIKILNVPKKGYRIQIPKQNTDVKNKDKDSLIDEPSNVQVDALVTHTVESCRCEKRKFFLSIFMIFVCVYILFFWWLSWVNLECKELKTGQICHIEGDNPPSLLTKNKTGNYFYSTRSGLIELNNEEKANDE</sequence>
<proteinExistence type="predicted"/>
<dbReference type="PROSITE" id="PS51755">
    <property type="entry name" value="OMPR_PHOB"/>
    <property type="match status" value="1"/>
</dbReference>
<keyword evidence="3" id="KW-0472">Membrane</keyword>